<comment type="caution">
    <text evidence="3">The sequence shown here is derived from an EMBL/GenBank/DDBJ whole genome shotgun (WGS) entry which is preliminary data.</text>
</comment>
<dbReference type="OrthoDB" id="5590282at2759"/>
<keyword evidence="4" id="KW-1185">Reference proteome</keyword>
<sequence>MEVLVLSTLKWKMQVITPCSFIDYFMSKICNDQYPSSMSISRSLQLILSTIKGFYLTVQFAVFCWEMDAGIDFLEFRPSEIAAAMAISVSGDMQTLSIDKAISSFAFVGKGRVLKCVELMKDLTFINGDAAKTANVATQHSSVSTVPQSPIGVLDAAACLSYKSDEITVGSCANSSHSRPDIKRRKQDHDDNNNKASEHGFKS</sequence>
<name>A0A7J8UZ34_9ROSI</name>
<accession>A0A7J8UZ34</accession>
<feature type="domain" description="Cyclin C-terminal" evidence="2">
    <location>
        <begin position="17"/>
        <end position="142"/>
    </location>
</feature>
<evidence type="ECO:0000256" key="1">
    <source>
        <dbReference type="SAM" id="MobiDB-lite"/>
    </source>
</evidence>
<gene>
    <name evidence="3" type="ORF">Goklo_008219</name>
</gene>
<reference evidence="3 4" key="1">
    <citation type="journal article" date="2019" name="Genome Biol. Evol.">
        <title>Insights into the evolution of the New World diploid cottons (Gossypium, subgenus Houzingenia) based on genome sequencing.</title>
        <authorList>
            <person name="Grover C.E."/>
            <person name="Arick M.A. 2nd"/>
            <person name="Thrash A."/>
            <person name="Conover J.L."/>
            <person name="Sanders W.S."/>
            <person name="Peterson D.G."/>
            <person name="Frelichowski J.E."/>
            <person name="Scheffler J.A."/>
            <person name="Scheffler B.E."/>
            <person name="Wendel J.F."/>
        </authorList>
    </citation>
    <scope>NUCLEOTIDE SEQUENCE [LARGE SCALE GENOMIC DNA]</scope>
    <source>
        <strain evidence="3">57</strain>
        <tissue evidence="3">Leaf</tissue>
    </source>
</reference>
<organism evidence="3 4">
    <name type="scientific">Gossypium klotzschianum</name>
    <dbReference type="NCBI Taxonomy" id="34286"/>
    <lineage>
        <taxon>Eukaryota</taxon>
        <taxon>Viridiplantae</taxon>
        <taxon>Streptophyta</taxon>
        <taxon>Embryophyta</taxon>
        <taxon>Tracheophyta</taxon>
        <taxon>Spermatophyta</taxon>
        <taxon>Magnoliopsida</taxon>
        <taxon>eudicotyledons</taxon>
        <taxon>Gunneridae</taxon>
        <taxon>Pentapetalae</taxon>
        <taxon>rosids</taxon>
        <taxon>malvids</taxon>
        <taxon>Malvales</taxon>
        <taxon>Malvaceae</taxon>
        <taxon>Malvoideae</taxon>
        <taxon>Gossypium</taxon>
    </lineage>
</organism>
<evidence type="ECO:0000313" key="3">
    <source>
        <dbReference type="EMBL" id="MBA0655786.1"/>
    </source>
</evidence>
<protein>
    <recommendedName>
        <fullName evidence="2">Cyclin C-terminal domain-containing protein</fullName>
    </recommendedName>
</protein>
<evidence type="ECO:0000313" key="4">
    <source>
        <dbReference type="Proteomes" id="UP000593573"/>
    </source>
</evidence>
<dbReference type="Pfam" id="PF02984">
    <property type="entry name" value="Cyclin_C"/>
    <property type="match status" value="1"/>
</dbReference>
<feature type="region of interest" description="Disordered" evidence="1">
    <location>
        <begin position="170"/>
        <end position="203"/>
    </location>
</feature>
<dbReference type="EMBL" id="JABFAB010000008">
    <property type="protein sequence ID" value="MBA0655786.1"/>
    <property type="molecule type" value="Genomic_DNA"/>
</dbReference>
<dbReference type="Gene3D" id="1.10.472.10">
    <property type="entry name" value="Cyclin-like"/>
    <property type="match status" value="1"/>
</dbReference>
<evidence type="ECO:0000259" key="2">
    <source>
        <dbReference type="Pfam" id="PF02984"/>
    </source>
</evidence>
<dbReference type="InterPro" id="IPR004367">
    <property type="entry name" value="Cyclin_C-dom"/>
</dbReference>
<feature type="compositionally biased region" description="Basic and acidic residues" evidence="1">
    <location>
        <begin position="187"/>
        <end position="203"/>
    </location>
</feature>
<dbReference type="Proteomes" id="UP000593573">
    <property type="component" value="Unassembled WGS sequence"/>
</dbReference>
<proteinExistence type="predicted"/>
<dbReference type="AlphaFoldDB" id="A0A7J8UZ34"/>
<dbReference type="CDD" id="cd20544">
    <property type="entry name" value="CYCLIN_AtCycD-like_rpt2"/>
    <property type="match status" value="1"/>
</dbReference>